<keyword evidence="3" id="KW-0233">DNA recombination</keyword>
<feature type="domain" description="Core-binding (CB)" evidence="7">
    <location>
        <begin position="76"/>
        <end position="159"/>
    </location>
</feature>
<dbReference type="Proteomes" id="UP000183413">
    <property type="component" value="Unassembled WGS sequence"/>
</dbReference>
<accession>A0A1I5ETB0</accession>
<dbReference type="InterPro" id="IPR010998">
    <property type="entry name" value="Integrase_recombinase_N"/>
</dbReference>
<dbReference type="Gene3D" id="1.10.150.130">
    <property type="match status" value="1"/>
</dbReference>
<dbReference type="CDD" id="cd01189">
    <property type="entry name" value="INT_ICEBs1_C_like"/>
    <property type="match status" value="1"/>
</dbReference>
<dbReference type="InterPro" id="IPR004107">
    <property type="entry name" value="Integrase_SAM-like_N"/>
</dbReference>
<feature type="domain" description="Tyr recombinase" evidence="6">
    <location>
        <begin position="180"/>
        <end position="437"/>
    </location>
</feature>
<dbReference type="InterPro" id="IPR013762">
    <property type="entry name" value="Integrase-like_cat_sf"/>
</dbReference>
<dbReference type="PROSITE" id="PS51900">
    <property type="entry name" value="CB"/>
    <property type="match status" value="1"/>
</dbReference>
<protein>
    <submittedName>
        <fullName evidence="8">Phage integrase, N-terminal SAM-like domain</fullName>
    </submittedName>
</protein>
<dbReference type="SUPFAM" id="SSF56349">
    <property type="entry name" value="DNA breaking-rejoining enzymes"/>
    <property type="match status" value="1"/>
</dbReference>
<dbReference type="InterPro" id="IPR002104">
    <property type="entry name" value="Integrase_catalytic"/>
</dbReference>
<evidence type="ECO:0000313" key="8">
    <source>
        <dbReference type="EMBL" id="SFO14762.1"/>
    </source>
</evidence>
<dbReference type="PANTHER" id="PTHR30349:SF91">
    <property type="entry name" value="INTA PROTEIN"/>
    <property type="match status" value="1"/>
</dbReference>
<evidence type="ECO:0000256" key="1">
    <source>
        <dbReference type="ARBA" id="ARBA00022908"/>
    </source>
</evidence>
<dbReference type="InParanoid" id="A0A1I5ETB0"/>
<keyword evidence="2 4" id="KW-0238">DNA-binding</keyword>
<evidence type="ECO:0000256" key="3">
    <source>
        <dbReference type="ARBA" id="ARBA00023172"/>
    </source>
</evidence>
<dbReference type="InterPro" id="IPR011010">
    <property type="entry name" value="DNA_brk_join_enz"/>
</dbReference>
<dbReference type="InterPro" id="IPR050090">
    <property type="entry name" value="Tyrosine_recombinase_XerCD"/>
</dbReference>
<evidence type="ECO:0000313" key="9">
    <source>
        <dbReference type="Proteomes" id="UP000183413"/>
    </source>
</evidence>
<dbReference type="Gene3D" id="1.10.443.10">
    <property type="entry name" value="Intergrase catalytic core"/>
    <property type="match status" value="1"/>
</dbReference>
<dbReference type="PROSITE" id="PS51898">
    <property type="entry name" value="TYR_RECOMBINASE"/>
    <property type="match status" value="1"/>
</dbReference>
<keyword evidence="9" id="KW-1185">Reference proteome</keyword>
<dbReference type="GO" id="GO:0006310">
    <property type="term" value="P:DNA recombination"/>
    <property type="evidence" value="ECO:0007669"/>
    <property type="project" value="UniProtKB-KW"/>
</dbReference>
<dbReference type="InterPro" id="IPR044068">
    <property type="entry name" value="CB"/>
</dbReference>
<name>A0A1I5ETB0_9ACTN</name>
<reference evidence="8 9" key="1">
    <citation type="submission" date="2016-10" db="EMBL/GenBank/DDBJ databases">
        <authorList>
            <person name="de Groot N.N."/>
        </authorList>
    </citation>
    <scope>NUCLEOTIDE SEQUENCE [LARGE SCALE GENOMIC DNA]</scope>
    <source>
        <strain evidence="8 9">DSM 43067</strain>
    </source>
</reference>
<dbReference type="GO" id="GO:0003677">
    <property type="term" value="F:DNA binding"/>
    <property type="evidence" value="ECO:0007669"/>
    <property type="project" value="UniProtKB-UniRule"/>
</dbReference>
<evidence type="ECO:0000256" key="2">
    <source>
        <dbReference type="ARBA" id="ARBA00023125"/>
    </source>
</evidence>
<dbReference type="Pfam" id="PF00589">
    <property type="entry name" value="Phage_integrase"/>
    <property type="match status" value="1"/>
</dbReference>
<evidence type="ECO:0000259" key="6">
    <source>
        <dbReference type="PROSITE" id="PS51898"/>
    </source>
</evidence>
<organism evidence="8 9">
    <name type="scientific">Actinomadura madurae</name>
    <dbReference type="NCBI Taxonomy" id="1993"/>
    <lineage>
        <taxon>Bacteria</taxon>
        <taxon>Bacillati</taxon>
        <taxon>Actinomycetota</taxon>
        <taxon>Actinomycetes</taxon>
        <taxon>Streptosporangiales</taxon>
        <taxon>Thermomonosporaceae</taxon>
        <taxon>Actinomadura</taxon>
    </lineage>
</organism>
<feature type="compositionally biased region" description="Basic and acidic residues" evidence="5">
    <location>
        <begin position="34"/>
        <end position="55"/>
    </location>
</feature>
<dbReference type="Pfam" id="PF14659">
    <property type="entry name" value="Phage_int_SAM_3"/>
    <property type="match status" value="1"/>
</dbReference>
<sequence length="447" mass="50517">MSERSDGSRKPNGRSSIFYSESDGKWHGWVTMGVKDDGSPDRRHRTGKSEAEVTAKVQELEAQRDAGKVDKPGRKPTVEQWMRTCLEDIWPRELAPNTLQSYGSDIRNWIVPHLGKHRLDRLRADHLDKLYTRMYAAEKKPSHVLKVHRILSRALTLAVRRDQVGRNVATLLDAPGENDSEIEPLTQAEARRILAAADGRRNGARWSVGLSLGLRQGEALGLRWKFVDLEGGSVRVWWQLVRQKWHHGCDDVAACTEGKHRRPCPKNCPKARRRSGRPHKCIPADAPRLCLKDCDRHASTCPQRAGGGLVFRKPKGKSKRTVPLPPELVAVLKAHRRRQREERLAAANVWEDHDLVFCQPNGRPIDPRDDWDDWKAVLAAAGVRDARVHDGRHTAGTLLIEQGVNVRVVQEILGHSDIRITQRYTHVASPMAQESMERMGRALWGAP</sequence>
<evidence type="ECO:0000259" key="7">
    <source>
        <dbReference type="PROSITE" id="PS51900"/>
    </source>
</evidence>
<proteinExistence type="predicted"/>
<dbReference type="PANTHER" id="PTHR30349">
    <property type="entry name" value="PHAGE INTEGRASE-RELATED"/>
    <property type="match status" value="1"/>
</dbReference>
<dbReference type="STRING" id="1993.SAMN04489713_104276"/>
<evidence type="ECO:0000256" key="4">
    <source>
        <dbReference type="PROSITE-ProRule" id="PRU01248"/>
    </source>
</evidence>
<dbReference type="GO" id="GO:0015074">
    <property type="term" value="P:DNA integration"/>
    <property type="evidence" value="ECO:0007669"/>
    <property type="project" value="UniProtKB-KW"/>
</dbReference>
<keyword evidence="1" id="KW-0229">DNA integration</keyword>
<dbReference type="AlphaFoldDB" id="A0A1I5ETB0"/>
<dbReference type="RefSeq" id="WP_218163636.1">
    <property type="nucleotide sequence ID" value="NZ_FOVH01000004.1"/>
</dbReference>
<gene>
    <name evidence="8" type="ORF">SAMN04489713_104276</name>
</gene>
<evidence type="ECO:0000256" key="5">
    <source>
        <dbReference type="SAM" id="MobiDB-lite"/>
    </source>
</evidence>
<feature type="region of interest" description="Disordered" evidence="5">
    <location>
        <begin position="28"/>
        <end position="55"/>
    </location>
</feature>
<dbReference type="EMBL" id="FOVH01000004">
    <property type="protein sequence ID" value="SFO14762.1"/>
    <property type="molecule type" value="Genomic_DNA"/>
</dbReference>
<feature type="region of interest" description="Disordered" evidence="5">
    <location>
        <begin position="1"/>
        <end position="20"/>
    </location>
</feature>